<name>A0ABV9P6Y2_9FLAO</name>
<proteinExistence type="predicted"/>
<accession>A0ABV9P6Y2</accession>
<evidence type="ECO:0000256" key="1">
    <source>
        <dbReference type="ARBA" id="ARBA00022729"/>
    </source>
</evidence>
<sequence>MKKISSIFVLILVLGINLTAFSQQEILGGVKGTQEWYYMAPGGVDGAQAWFKTNRVSNTVFNWKDYSFNEAKLNLWNTTNEYSSGIVRSFNFNPGLYLDGKSIQFFLKQTTLSQGTVIGLFGHMNTLYDSQNLLFGITGRPDEGTVITNDKIVNSAERGGDILDYGSTEGEDLYRKADNSEGTTAKYRERALKIVSYYQYQQPNISVWGDDQTSNLTFGSAYFNRANGLSTYSLTNFDNNFRGYIPELLVYSRILTPLERRKAETYLAIKYGISLNNSYISSDDELLWDWSANSKFNNRITGILRDDHSGLNQTFSTTSYEEDPYFSDTYDSFEETNYRDRSSSYKLLAMGQFTANILNNQNAYLWGDDNGVLSTTNSGGVAGIKRMGRTWKLVTNTLPPTDEEKILRFNNSGLETISELGQTTFTNKIASTTGTSVTKTPLQGKNGYLEFKLSASGSTVFVKFGANTGVAGPLDYGVRVDPSGAMYLIENTKQPVYVASVYTSYKVTIEKRENEVYVNIFNSSSERIYGRKLSILPADVDKQFFGIVSLEKKAVDYSLKVIHGGFAATGSKVELSYYGSRAAEFSTNKDRSYLIIDRSGTGNFLIDDVEYYPVSEIDSNRSKIIFNNVFWDADGNGKDVFTFGYKDASTRLIALVEGDDPTCLNDVLQQNGKIKIEIKEGLPGYKYTVSKTGTTQVEQTGTFYEPKKNLENLPAGNYDLTLEMVGTNFLKTTNNSSLSPVTASPALQAGNNGSIEWTLIDFTGDKYIGFTIQKVTPTTAQVYGVVVKENQLYFWNRGVIGAQVLATLSKPSRIKLEMQNGIIRCTVNDVVVGSQNIAPADVNLSYYAYLSIESIDNSIYNFTHTGFVTSPTKLYWGSYTNYTLTEGDATTSKVVQKVTLTAPECKEILPPVIPPVTDNLTVFPVPSKVGASFTINVKLNDPSEAMVLIFNSAGTLITQLRNPELKKEFSFTTSIPTAGIYIIKVLTTEGEFSKSIIIN</sequence>
<evidence type="ECO:0000313" key="4">
    <source>
        <dbReference type="Proteomes" id="UP001595935"/>
    </source>
</evidence>
<keyword evidence="4" id="KW-1185">Reference proteome</keyword>
<gene>
    <name evidence="3" type="ORF">ACFO5S_01150</name>
</gene>
<dbReference type="NCBIfam" id="TIGR04183">
    <property type="entry name" value="Por_Secre_tail"/>
    <property type="match status" value="1"/>
</dbReference>
<organism evidence="3 4">
    <name type="scientific">Flavobacterium branchiicola</name>
    <dbReference type="NCBI Taxonomy" id="1114875"/>
    <lineage>
        <taxon>Bacteria</taxon>
        <taxon>Pseudomonadati</taxon>
        <taxon>Bacteroidota</taxon>
        <taxon>Flavobacteriia</taxon>
        <taxon>Flavobacteriales</taxon>
        <taxon>Flavobacteriaceae</taxon>
        <taxon>Flavobacterium</taxon>
    </lineage>
</organism>
<protein>
    <submittedName>
        <fullName evidence="3">T9SS type A sorting domain-containing protein</fullName>
    </submittedName>
</protein>
<dbReference type="InterPro" id="IPR058515">
    <property type="entry name" value="DUF8202"/>
</dbReference>
<evidence type="ECO:0000259" key="2">
    <source>
        <dbReference type="Pfam" id="PF26628"/>
    </source>
</evidence>
<dbReference type="EMBL" id="JBHSGV010000001">
    <property type="protein sequence ID" value="MFC4746033.1"/>
    <property type="molecule type" value="Genomic_DNA"/>
</dbReference>
<reference evidence="4" key="1">
    <citation type="journal article" date="2019" name="Int. J. Syst. Evol. Microbiol.">
        <title>The Global Catalogue of Microorganisms (GCM) 10K type strain sequencing project: providing services to taxonomists for standard genome sequencing and annotation.</title>
        <authorList>
            <consortium name="The Broad Institute Genomics Platform"/>
            <consortium name="The Broad Institute Genome Sequencing Center for Infectious Disease"/>
            <person name="Wu L."/>
            <person name="Ma J."/>
        </authorList>
    </citation>
    <scope>NUCLEOTIDE SEQUENCE [LARGE SCALE GENOMIC DNA]</scope>
    <source>
        <strain evidence="4">WYCCWR 13023</strain>
    </source>
</reference>
<dbReference type="Proteomes" id="UP001595935">
    <property type="component" value="Unassembled WGS sequence"/>
</dbReference>
<dbReference type="InterPro" id="IPR026444">
    <property type="entry name" value="Secre_tail"/>
</dbReference>
<dbReference type="Pfam" id="PF26628">
    <property type="entry name" value="DUF8202"/>
    <property type="match status" value="1"/>
</dbReference>
<evidence type="ECO:0000313" key="3">
    <source>
        <dbReference type="EMBL" id="MFC4746033.1"/>
    </source>
</evidence>
<keyword evidence="1" id="KW-0732">Signal</keyword>
<comment type="caution">
    <text evidence="3">The sequence shown here is derived from an EMBL/GenBank/DDBJ whole genome shotgun (WGS) entry which is preliminary data.</text>
</comment>
<dbReference type="RefSeq" id="WP_213254908.1">
    <property type="nucleotide sequence ID" value="NZ_JAGYWA010000001.1"/>
</dbReference>
<feature type="domain" description="DUF8202" evidence="2">
    <location>
        <begin position="259"/>
        <end position="421"/>
    </location>
</feature>